<dbReference type="Proteomes" id="UP000613743">
    <property type="component" value="Unassembled WGS sequence"/>
</dbReference>
<dbReference type="InterPro" id="IPR021077">
    <property type="entry name" value="Phage_phi-Lf_Orf112"/>
</dbReference>
<reference evidence="1" key="1">
    <citation type="journal article" date="2014" name="Int. J. Syst. Evol. Microbiol.">
        <title>Complete genome sequence of Corynebacterium casei LMG S-19264T (=DSM 44701T), isolated from a smear-ripened cheese.</title>
        <authorList>
            <consortium name="US DOE Joint Genome Institute (JGI-PGF)"/>
            <person name="Walter F."/>
            <person name="Albersmeier A."/>
            <person name="Kalinowski J."/>
            <person name="Ruckert C."/>
        </authorList>
    </citation>
    <scope>NUCLEOTIDE SEQUENCE</scope>
    <source>
        <strain evidence="1">JCM 30804</strain>
    </source>
</reference>
<comment type="caution">
    <text evidence="1">The sequence shown here is derived from an EMBL/GenBank/DDBJ whole genome shotgun (WGS) entry which is preliminary data.</text>
</comment>
<dbReference type="RefSeq" id="WP_373290746.1">
    <property type="nucleotide sequence ID" value="NZ_BMPZ01000006.1"/>
</dbReference>
<reference evidence="1" key="2">
    <citation type="submission" date="2020-09" db="EMBL/GenBank/DDBJ databases">
        <authorList>
            <person name="Sun Q."/>
            <person name="Ohkuma M."/>
        </authorList>
    </citation>
    <scope>NUCLEOTIDE SEQUENCE</scope>
    <source>
        <strain evidence="1">JCM 30804</strain>
    </source>
</reference>
<dbReference type="AlphaFoldDB" id="A0A917NBL3"/>
<accession>A0A917NBL3</accession>
<keyword evidence="2" id="KW-1185">Reference proteome</keyword>
<dbReference type="Pfam" id="PF12375">
    <property type="entry name" value="DUF3653"/>
    <property type="match status" value="1"/>
</dbReference>
<evidence type="ECO:0000313" key="1">
    <source>
        <dbReference type="EMBL" id="GGI85952.1"/>
    </source>
</evidence>
<name>A0A917NBL3_9GAMM</name>
<sequence>MSYSMQNKDNYVYMYSHSVKFKTLFNDDYRRICSYFDVNRATAYRWIKAGKPTNSIALRLLDVAASGFLPCSDEWNGFMIVKGRMITPSGFDVRPNEIEYMCKELGRLPSAETNCQPRNHKPWRNREPDFVSLLKKNNPK</sequence>
<evidence type="ECO:0000313" key="2">
    <source>
        <dbReference type="Proteomes" id="UP000613743"/>
    </source>
</evidence>
<proteinExistence type="predicted"/>
<protein>
    <submittedName>
        <fullName evidence="1">Uncharacterized protein</fullName>
    </submittedName>
</protein>
<organism evidence="1 2">
    <name type="scientific">Shewanella gelidii</name>
    <dbReference type="NCBI Taxonomy" id="1642821"/>
    <lineage>
        <taxon>Bacteria</taxon>
        <taxon>Pseudomonadati</taxon>
        <taxon>Pseudomonadota</taxon>
        <taxon>Gammaproteobacteria</taxon>
        <taxon>Alteromonadales</taxon>
        <taxon>Shewanellaceae</taxon>
        <taxon>Shewanella</taxon>
    </lineage>
</organism>
<gene>
    <name evidence="1" type="ORF">GCM10009332_24110</name>
</gene>
<dbReference type="EMBL" id="BMPZ01000006">
    <property type="protein sequence ID" value="GGI85952.1"/>
    <property type="molecule type" value="Genomic_DNA"/>
</dbReference>